<sequence length="152" mass="18155">MQRLKFSLVFSLEKMLQHRNQTIFIILSLLIVVPMGFLFKYYTGPAHQWFNDYGAAIFYEIFWCLFAFWFFRSRAAIIQIPIWVFVITCILEFLQLWHPPLLEEIRATLIGKLLLGTTFVWWDFPHYVLGSVLGWLWLRQLQKIGYAKKSQG</sequence>
<evidence type="ECO:0000313" key="3">
    <source>
        <dbReference type="Proteomes" id="UP000245124"/>
    </source>
</evidence>
<gene>
    <name evidence="2" type="ORF">NIES4072_43690</name>
</gene>
<organism evidence="2 3">
    <name type="scientific">Nostoc commune NIES-4072</name>
    <dbReference type="NCBI Taxonomy" id="2005467"/>
    <lineage>
        <taxon>Bacteria</taxon>
        <taxon>Bacillati</taxon>
        <taxon>Cyanobacteriota</taxon>
        <taxon>Cyanophyceae</taxon>
        <taxon>Nostocales</taxon>
        <taxon>Nostocaceae</taxon>
        <taxon>Nostoc</taxon>
    </lineage>
</organism>
<evidence type="ECO:0000256" key="1">
    <source>
        <dbReference type="SAM" id="Phobius"/>
    </source>
</evidence>
<protein>
    <recommendedName>
        <fullName evidence="4">DUF2809 domain-containing protein</fullName>
    </recommendedName>
</protein>
<keyword evidence="1" id="KW-1133">Transmembrane helix</keyword>
<feature type="transmembrane region" description="Helical" evidence="1">
    <location>
        <begin position="53"/>
        <end position="71"/>
    </location>
</feature>
<dbReference type="EMBL" id="BDUD01000001">
    <property type="protein sequence ID" value="GBG20687.1"/>
    <property type="molecule type" value="Genomic_DNA"/>
</dbReference>
<feature type="transmembrane region" description="Helical" evidence="1">
    <location>
        <begin position="21"/>
        <end position="41"/>
    </location>
</feature>
<keyword evidence="3" id="KW-1185">Reference proteome</keyword>
<keyword evidence="1" id="KW-0472">Membrane</keyword>
<comment type="caution">
    <text evidence="2">The sequence shown here is derived from an EMBL/GenBank/DDBJ whole genome shotgun (WGS) entry which is preliminary data.</text>
</comment>
<reference evidence="2 3" key="1">
    <citation type="submission" date="2017-06" db="EMBL/GenBank/DDBJ databases">
        <title>Genome sequencing of cyanobaciteial culture collection at National Institute for Environmental Studies (NIES).</title>
        <authorList>
            <person name="Hirose Y."/>
            <person name="Shimura Y."/>
            <person name="Fujisawa T."/>
            <person name="Nakamura Y."/>
            <person name="Kawachi M."/>
        </authorList>
    </citation>
    <scope>NUCLEOTIDE SEQUENCE [LARGE SCALE GENOMIC DNA]</scope>
    <source>
        <strain evidence="2 3">NIES-4072</strain>
    </source>
</reference>
<evidence type="ECO:0008006" key="4">
    <source>
        <dbReference type="Google" id="ProtNLM"/>
    </source>
</evidence>
<accession>A0A2R5FPJ5</accession>
<dbReference type="Pfam" id="PF10990">
    <property type="entry name" value="DUF2809"/>
    <property type="match status" value="1"/>
</dbReference>
<dbReference type="Proteomes" id="UP000245124">
    <property type="component" value="Unassembled WGS sequence"/>
</dbReference>
<keyword evidence="1" id="KW-0812">Transmembrane</keyword>
<evidence type="ECO:0000313" key="2">
    <source>
        <dbReference type="EMBL" id="GBG20687.1"/>
    </source>
</evidence>
<feature type="transmembrane region" description="Helical" evidence="1">
    <location>
        <begin position="78"/>
        <end position="98"/>
    </location>
</feature>
<feature type="transmembrane region" description="Helical" evidence="1">
    <location>
        <begin position="118"/>
        <end position="138"/>
    </location>
</feature>
<dbReference type="InterPro" id="IPR021257">
    <property type="entry name" value="DUF2809"/>
</dbReference>
<dbReference type="AlphaFoldDB" id="A0A2R5FPJ5"/>
<proteinExistence type="predicted"/>
<name>A0A2R5FPJ5_NOSCO</name>